<keyword evidence="1" id="KW-0472">Membrane</keyword>
<evidence type="ECO:0000313" key="3">
    <source>
        <dbReference type="Proteomes" id="UP000706580"/>
    </source>
</evidence>
<accession>A0ABS7RS43</accession>
<keyword evidence="1" id="KW-1133">Transmembrane helix</keyword>
<name>A0ABS7RS43_9ENTR</name>
<feature type="transmembrane region" description="Helical" evidence="1">
    <location>
        <begin position="33"/>
        <end position="51"/>
    </location>
</feature>
<evidence type="ECO:0008006" key="4">
    <source>
        <dbReference type="Google" id="ProtNLM"/>
    </source>
</evidence>
<sequence length="52" mass="5194">MTKFTFPFSVVSACGAFVVLASGIDWGTPECGGVAALTLLIACASGALNATR</sequence>
<protein>
    <recommendedName>
        <fullName evidence="4">Lipoprotein</fullName>
    </recommendedName>
</protein>
<dbReference type="EMBL" id="JADMNK010000002">
    <property type="protein sequence ID" value="MBZ0057136.1"/>
    <property type="molecule type" value="Genomic_DNA"/>
</dbReference>
<keyword evidence="1" id="KW-0812">Transmembrane</keyword>
<proteinExistence type="predicted"/>
<dbReference type="Proteomes" id="UP000706580">
    <property type="component" value="Unassembled WGS sequence"/>
</dbReference>
<keyword evidence="3" id="KW-1185">Reference proteome</keyword>
<organism evidence="2 3">
    <name type="scientific">Leclercia barmai</name>
    <dbReference type="NCBI Taxonomy" id="2785629"/>
    <lineage>
        <taxon>Bacteria</taxon>
        <taxon>Pseudomonadati</taxon>
        <taxon>Pseudomonadota</taxon>
        <taxon>Gammaproteobacteria</taxon>
        <taxon>Enterobacterales</taxon>
        <taxon>Enterobacteriaceae</taxon>
        <taxon>Leclercia</taxon>
    </lineage>
</organism>
<gene>
    <name evidence="2" type="ORF">ITX56_04790</name>
</gene>
<dbReference type="RefSeq" id="WP_223074053.1">
    <property type="nucleotide sequence ID" value="NZ_JADMNK010000002.1"/>
</dbReference>
<reference evidence="2 3" key="1">
    <citation type="submission" date="2020-11" db="EMBL/GenBank/DDBJ databases">
        <title>Draft Genome of Enterobacter sp. strain EMC7.</title>
        <authorList>
            <person name="Barman P."/>
            <person name="Sinha S."/>
            <person name="Sen S."/>
            <person name="Chakraborty R."/>
        </authorList>
    </citation>
    <scope>NUCLEOTIDE SEQUENCE [LARGE SCALE GENOMIC DNA]</scope>
    <source>
        <strain evidence="2 3">EMC7</strain>
    </source>
</reference>
<evidence type="ECO:0000313" key="2">
    <source>
        <dbReference type="EMBL" id="MBZ0057136.1"/>
    </source>
</evidence>
<evidence type="ECO:0000256" key="1">
    <source>
        <dbReference type="SAM" id="Phobius"/>
    </source>
</evidence>
<comment type="caution">
    <text evidence="2">The sequence shown here is derived from an EMBL/GenBank/DDBJ whole genome shotgun (WGS) entry which is preliminary data.</text>
</comment>